<dbReference type="Gene3D" id="3.40.50.510">
    <property type="entry name" value="Phosphotransferase system, mannose-type IIA component"/>
    <property type="match status" value="1"/>
</dbReference>
<dbReference type="PATRIC" id="fig|44252.3.peg.4322"/>
<dbReference type="EMBL" id="JMQA01000038">
    <property type="protein sequence ID" value="KFN05824.1"/>
    <property type="molecule type" value="Genomic_DNA"/>
</dbReference>
<evidence type="ECO:0000256" key="1">
    <source>
        <dbReference type="ARBA" id="ARBA00004496"/>
    </source>
</evidence>
<dbReference type="Proteomes" id="UP000442469">
    <property type="component" value="Unassembled WGS sequence"/>
</dbReference>
<evidence type="ECO:0000256" key="6">
    <source>
        <dbReference type="ARBA" id="ARBA00022683"/>
    </source>
</evidence>
<dbReference type="Pfam" id="PF03610">
    <property type="entry name" value="EIIA-man"/>
    <property type="match status" value="1"/>
</dbReference>
<dbReference type="InterPro" id="IPR033887">
    <property type="entry name" value="PTS_IIA_man"/>
</dbReference>
<evidence type="ECO:0000313" key="10">
    <source>
        <dbReference type="EMBL" id="MUG23092.1"/>
    </source>
</evidence>
<feature type="domain" description="PTS EIIA type-4" evidence="8">
    <location>
        <begin position="4"/>
        <end position="124"/>
    </location>
</feature>
<dbReference type="PANTHER" id="PTHR33799:SF1">
    <property type="entry name" value="PTS SYSTEM MANNOSE-SPECIFIC EIIAB COMPONENT-RELATED"/>
    <property type="match status" value="1"/>
</dbReference>
<comment type="caution">
    <text evidence="9">The sequence shown here is derived from an EMBL/GenBank/DDBJ whole genome shotgun (WGS) entry which is preliminary data.</text>
</comment>
<keyword evidence="5" id="KW-0808">Transferase</keyword>
<evidence type="ECO:0000313" key="12">
    <source>
        <dbReference type="Proteomes" id="UP000442469"/>
    </source>
</evidence>
<evidence type="ECO:0000256" key="4">
    <source>
        <dbReference type="ARBA" id="ARBA00022597"/>
    </source>
</evidence>
<dbReference type="GeneID" id="77009133"/>
<dbReference type="HOGENOM" id="CLU_123235_4_0_9"/>
<reference evidence="10 12" key="2">
    <citation type="submission" date="2019-11" db="EMBL/GenBank/DDBJ databases">
        <title>Draft genome sequences of five Paenibacillus species of dairy origin.</title>
        <authorList>
            <person name="Olajide A.M."/>
            <person name="Chen S."/>
            <person name="Lapointe G."/>
        </authorList>
    </citation>
    <scope>NUCLEOTIDE SEQUENCE [LARGE SCALE GENOMIC DNA]</scope>
    <source>
        <strain evidence="10 12">3CT49</strain>
    </source>
</reference>
<sequence length="139" mass="15349">MNTKPWIIIITHGTFGEELKRSAEMIIGKMEDVYCYSLMEGMESKTLIETIRNALAVAPPNSIFLTDLYGGTPSNIGAYFAKKDGYSVICGVNLPMLIEAETRRSLGEWEGVEDKIIAFGAEGIRNITKIIKERNGPAC</sequence>
<dbReference type="InterPro" id="IPR051471">
    <property type="entry name" value="Bacterial_PTS_sugar_comp"/>
</dbReference>
<keyword evidence="11" id="KW-1185">Reference proteome</keyword>
<dbReference type="GO" id="GO:0016020">
    <property type="term" value="C:membrane"/>
    <property type="evidence" value="ECO:0007669"/>
    <property type="project" value="InterPro"/>
</dbReference>
<evidence type="ECO:0000256" key="3">
    <source>
        <dbReference type="ARBA" id="ARBA00022490"/>
    </source>
</evidence>
<evidence type="ECO:0000256" key="2">
    <source>
        <dbReference type="ARBA" id="ARBA00022448"/>
    </source>
</evidence>
<comment type="subcellular location">
    <subcellularLocation>
        <location evidence="1">Cytoplasm</location>
    </subcellularLocation>
</comment>
<dbReference type="OrthoDB" id="9799827at2"/>
<dbReference type="Proteomes" id="UP000029278">
    <property type="component" value="Unassembled WGS sequence"/>
</dbReference>
<evidence type="ECO:0000256" key="7">
    <source>
        <dbReference type="ARBA" id="ARBA00022777"/>
    </source>
</evidence>
<dbReference type="PROSITE" id="PS51096">
    <property type="entry name" value="PTS_EIIA_TYPE_4"/>
    <property type="match status" value="1"/>
</dbReference>
<organism evidence="9 11">
    <name type="scientific">Paenibacillus macerans</name>
    <name type="common">Bacillus macerans</name>
    <dbReference type="NCBI Taxonomy" id="44252"/>
    <lineage>
        <taxon>Bacteria</taxon>
        <taxon>Bacillati</taxon>
        <taxon>Bacillota</taxon>
        <taxon>Bacilli</taxon>
        <taxon>Bacillales</taxon>
        <taxon>Paenibacillaceae</taxon>
        <taxon>Paenibacillus</taxon>
    </lineage>
</organism>
<dbReference type="SUPFAM" id="SSF53062">
    <property type="entry name" value="PTS system fructose IIA component-like"/>
    <property type="match status" value="1"/>
</dbReference>
<evidence type="ECO:0000256" key="5">
    <source>
        <dbReference type="ARBA" id="ARBA00022679"/>
    </source>
</evidence>
<evidence type="ECO:0000259" key="8">
    <source>
        <dbReference type="PROSITE" id="PS51096"/>
    </source>
</evidence>
<dbReference type="RefSeq" id="WP_036625494.1">
    <property type="nucleotide sequence ID" value="NZ_BGML01000002.1"/>
</dbReference>
<evidence type="ECO:0000313" key="11">
    <source>
        <dbReference type="Proteomes" id="UP000029278"/>
    </source>
</evidence>
<evidence type="ECO:0000313" key="9">
    <source>
        <dbReference type="EMBL" id="KFN05824.1"/>
    </source>
</evidence>
<protein>
    <submittedName>
        <fullName evidence="10">PTS fructose transporter subunit IIA</fullName>
    </submittedName>
    <submittedName>
        <fullName evidence="9">PTS system fructose IIA component family protein</fullName>
    </submittedName>
</protein>
<dbReference type="InterPro" id="IPR004701">
    <property type="entry name" value="PTS_EIIA_man-typ"/>
</dbReference>
<dbReference type="PANTHER" id="PTHR33799">
    <property type="entry name" value="PTS PERMEASE-RELATED-RELATED"/>
    <property type="match status" value="1"/>
</dbReference>
<dbReference type="EMBL" id="WNZZ01000007">
    <property type="protein sequence ID" value="MUG23092.1"/>
    <property type="molecule type" value="Genomic_DNA"/>
</dbReference>
<dbReference type="CDD" id="cd00006">
    <property type="entry name" value="PTS_IIA_man"/>
    <property type="match status" value="1"/>
</dbReference>
<dbReference type="InterPro" id="IPR036662">
    <property type="entry name" value="PTS_EIIA_man-typ_sf"/>
</dbReference>
<name>A0A090Z3H3_PAEMA</name>
<accession>A0A090Z3H3</accession>
<keyword evidence="6" id="KW-0598">Phosphotransferase system</keyword>
<keyword evidence="7" id="KW-0418">Kinase</keyword>
<gene>
    <name evidence="9" type="ORF">DJ90_77</name>
    <name evidence="10" type="ORF">GNQ08_11805</name>
</gene>
<keyword evidence="2" id="KW-0813">Transport</keyword>
<dbReference type="AlphaFoldDB" id="A0A090Z3H3"/>
<dbReference type="GO" id="GO:0005737">
    <property type="term" value="C:cytoplasm"/>
    <property type="evidence" value="ECO:0007669"/>
    <property type="project" value="UniProtKB-SubCell"/>
</dbReference>
<dbReference type="GO" id="GO:0009401">
    <property type="term" value="P:phosphoenolpyruvate-dependent sugar phosphotransferase system"/>
    <property type="evidence" value="ECO:0007669"/>
    <property type="project" value="UniProtKB-KW"/>
</dbReference>
<dbReference type="GO" id="GO:0016301">
    <property type="term" value="F:kinase activity"/>
    <property type="evidence" value="ECO:0007669"/>
    <property type="project" value="UniProtKB-KW"/>
</dbReference>
<keyword evidence="4" id="KW-0762">Sugar transport</keyword>
<keyword evidence="3" id="KW-0963">Cytoplasm</keyword>
<dbReference type="STRING" id="44252.DJ90_77"/>
<reference evidence="9 11" key="1">
    <citation type="submission" date="2014-04" db="EMBL/GenBank/DDBJ databases">
        <authorList>
            <person name="Bishop-Lilly K.A."/>
            <person name="Broomall S.M."/>
            <person name="Chain P.S."/>
            <person name="Chertkov O."/>
            <person name="Coyne S.R."/>
            <person name="Daligault H.E."/>
            <person name="Davenport K.W."/>
            <person name="Erkkila T."/>
            <person name="Frey K.G."/>
            <person name="Gibbons H.S."/>
            <person name="Gu W."/>
            <person name="Jaissle J."/>
            <person name="Johnson S.L."/>
            <person name="Koroleva G.I."/>
            <person name="Ladner J.T."/>
            <person name="Lo C.-C."/>
            <person name="Minogue T.D."/>
            <person name="Munk C."/>
            <person name="Palacios G.F."/>
            <person name="Redden C.L."/>
            <person name="Rosenzweig C.N."/>
            <person name="Scholz M.B."/>
            <person name="Teshima H."/>
            <person name="Xu Y."/>
        </authorList>
    </citation>
    <scope>NUCLEOTIDE SEQUENCE [LARGE SCALE GENOMIC DNA]</scope>
    <source>
        <strain evidence="9 11">8244</strain>
    </source>
</reference>
<proteinExistence type="predicted"/>